<evidence type="ECO:0000256" key="1">
    <source>
        <dbReference type="SAM" id="MobiDB-lite"/>
    </source>
</evidence>
<keyword evidence="2" id="KW-1133">Transmembrane helix</keyword>
<keyword evidence="2" id="KW-0812">Transmembrane</keyword>
<feature type="region of interest" description="Disordered" evidence="1">
    <location>
        <begin position="175"/>
        <end position="227"/>
    </location>
</feature>
<keyword evidence="2" id="KW-0472">Membrane</keyword>
<dbReference type="Proteomes" id="UP000503447">
    <property type="component" value="Chromosome"/>
</dbReference>
<dbReference type="AlphaFoldDB" id="A0A6M5YKQ1"/>
<reference evidence="4" key="1">
    <citation type="submission" date="2020-05" db="EMBL/GenBank/DDBJ databases">
        <title>Frigoriglobus tundricola gen. nov., sp. nov., a psychrotolerant cellulolytic planctomycete of the family Gemmataceae with two divergent copies of 16S rRNA gene.</title>
        <authorList>
            <person name="Kulichevskaya I.S."/>
            <person name="Ivanova A.A."/>
            <person name="Naumoff D.G."/>
            <person name="Beletsky A.V."/>
            <person name="Rijpstra W.I.C."/>
            <person name="Sinninghe Damste J.S."/>
            <person name="Mardanov A.V."/>
            <person name="Ravin N.V."/>
            <person name="Dedysh S.N."/>
        </authorList>
    </citation>
    <scope>NUCLEOTIDE SEQUENCE [LARGE SCALE GENOMIC DNA]</scope>
    <source>
        <strain evidence="4">PL17</strain>
    </source>
</reference>
<evidence type="ECO:0000313" key="4">
    <source>
        <dbReference type="Proteomes" id="UP000503447"/>
    </source>
</evidence>
<sequence length="227" mass="23993">MTTTNPNPAHDDHAPSGPPPAEVIARGYELDGYDTKSVLSVPLLVVVFFVLAFATVTIIFSFIAYPKPDPKVHPGAVARNKAPLDERLNRIHRGSKDVDQPRLEPLTVRRGGDLARATNEPLLAEGNSPQLHPEDLNPTKERFPELYATGQNRLGLDKTMALSDEALKSLFPVQAGGAKPADSQHVPTASNAGRGAEGSVVVVPASPKIPAPAQAPAPPPTPKGGKP</sequence>
<gene>
    <name evidence="3" type="ORF">FTUN_1365</name>
</gene>
<feature type="compositionally biased region" description="Pro residues" evidence="1">
    <location>
        <begin position="207"/>
        <end position="227"/>
    </location>
</feature>
<dbReference type="EMBL" id="CP053452">
    <property type="protein sequence ID" value="QJW93853.1"/>
    <property type="molecule type" value="Genomic_DNA"/>
</dbReference>
<keyword evidence="4" id="KW-1185">Reference proteome</keyword>
<accession>A0A6M5YKQ1</accession>
<evidence type="ECO:0000313" key="3">
    <source>
        <dbReference type="EMBL" id="QJW93853.1"/>
    </source>
</evidence>
<dbReference type="KEGG" id="ftj:FTUN_1365"/>
<protein>
    <submittedName>
        <fullName evidence="3">Uncharacterized protein</fullName>
    </submittedName>
</protein>
<proteinExistence type="predicted"/>
<feature type="transmembrane region" description="Helical" evidence="2">
    <location>
        <begin position="43"/>
        <end position="65"/>
    </location>
</feature>
<feature type="region of interest" description="Disordered" evidence="1">
    <location>
        <begin position="1"/>
        <end position="21"/>
    </location>
</feature>
<name>A0A6M5YKQ1_9BACT</name>
<organism evidence="3 4">
    <name type="scientific">Frigoriglobus tundricola</name>
    <dbReference type="NCBI Taxonomy" id="2774151"/>
    <lineage>
        <taxon>Bacteria</taxon>
        <taxon>Pseudomonadati</taxon>
        <taxon>Planctomycetota</taxon>
        <taxon>Planctomycetia</taxon>
        <taxon>Gemmatales</taxon>
        <taxon>Gemmataceae</taxon>
        <taxon>Frigoriglobus</taxon>
    </lineage>
</organism>
<dbReference type="RefSeq" id="WP_171469971.1">
    <property type="nucleotide sequence ID" value="NZ_CP053452.2"/>
</dbReference>
<evidence type="ECO:0000256" key="2">
    <source>
        <dbReference type="SAM" id="Phobius"/>
    </source>
</evidence>